<gene>
    <name evidence="1" type="ORF">IQ17_00978</name>
</gene>
<dbReference type="Gene3D" id="3.40.50.300">
    <property type="entry name" value="P-loop containing nucleotide triphosphate hydrolases"/>
    <property type="match status" value="1"/>
</dbReference>
<comment type="caution">
    <text evidence="1">The sequence shown here is derived from an EMBL/GenBank/DDBJ whole genome shotgun (WGS) entry which is preliminary data.</text>
</comment>
<dbReference type="InterPro" id="IPR027417">
    <property type="entry name" value="P-loop_NTPase"/>
</dbReference>
<protein>
    <submittedName>
        <fullName evidence="1">Sulfotransferase family protein</fullName>
    </submittedName>
</protein>
<dbReference type="Pfam" id="PF13469">
    <property type="entry name" value="Sulfotransfer_3"/>
    <property type="match status" value="1"/>
</dbReference>
<accession>A0A562LQP4</accession>
<organism evidence="1 2">
    <name type="scientific">Bradyrhizobium daqingense</name>
    <dbReference type="NCBI Taxonomy" id="993502"/>
    <lineage>
        <taxon>Bacteria</taxon>
        <taxon>Pseudomonadati</taxon>
        <taxon>Pseudomonadota</taxon>
        <taxon>Alphaproteobacteria</taxon>
        <taxon>Hyphomicrobiales</taxon>
        <taxon>Nitrobacteraceae</taxon>
        <taxon>Bradyrhizobium</taxon>
    </lineage>
</organism>
<sequence length="326" mass="37887">MFHDAGVGRMSDFRLAMVSAGFEHGGNVTHRHFDGHPDLLVYPFESQLGNRNFNDFLASVERVQYRYPEFPEGLTAIELYEQMIDEELKTFLRKRNGSKFRDADCVLDEKKRVAEFARLVGEPPIFRRQVIEAFFRATFAAWENYYTKPRPGMVHVGYSPAIGIDADRMVRDFPNVRILHIVRNPFSAYRDTKRRPFPQPLTKYLITWNIYHSTVEMFAKMYPDNVRIFRYEDLVEDKRKFMTEAAGFIGVPFADSMLYPSWNGVEIKDSIAPWGTVLKSTKDYNQAVIQELSDEERKQIAQGTAALARHFGYDGIDYLSPLYRAE</sequence>
<dbReference type="AlphaFoldDB" id="A0A562LQP4"/>
<dbReference type="EMBL" id="VLKL01000002">
    <property type="protein sequence ID" value="TWI09898.1"/>
    <property type="molecule type" value="Genomic_DNA"/>
</dbReference>
<evidence type="ECO:0000313" key="1">
    <source>
        <dbReference type="EMBL" id="TWI09898.1"/>
    </source>
</evidence>
<reference evidence="1 2" key="1">
    <citation type="journal article" date="2015" name="Stand. Genomic Sci.">
        <title>Genomic Encyclopedia of Bacterial and Archaeal Type Strains, Phase III: the genomes of soil and plant-associated and newly described type strains.</title>
        <authorList>
            <person name="Whitman W.B."/>
            <person name="Woyke T."/>
            <person name="Klenk H.P."/>
            <person name="Zhou Y."/>
            <person name="Lilburn T.G."/>
            <person name="Beck B.J."/>
            <person name="De Vos P."/>
            <person name="Vandamme P."/>
            <person name="Eisen J.A."/>
            <person name="Garrity G."/>
            <person name="Hugenholtz P."/>
            <person name="Kyrpides N.C."/>
        </authorList>
    </citation>
    <scope>NUCLEOTIDE SEQUENCE [LARGE SCALE GENOMIC DNA]</scope>
    <source>
        <strain evidence="1 2">CGMCC 1.10947</strain>
    </source>
</reference>
<name>A0A562LQP4_9BRAD</name>
<dbReference type="SUPFAM" id="SSF52540">
    <property type="entry name" value="P-loop containing nucleoside triphosphate hydrolases"/>
    <property type="match status" value="1"/>
</dbReference>
<dbReference type="Proteomes" id="UP000317176">
    <property type="component" value="Unassembled WGS sequence"/>
</dbReference>
<proteinExistence type="predicted"/>
<evidence type="ECO:0000313" key="2">
    <source>
        <dbReference type="Proteomes" id="UP000317176"/>
    </source>
</evidence>
<dbReference type="GO" id="GO:0016740">
    <property type="term" value="F:transferase activity"/>
    <property type="evidence" value="ECO:0007669"/>
    <property type="project" value="UniProtKB-KW"/>
</dbReference>
<keyword evidence="2" id="KW-1185">Reference proteome</keyword>
<keyword evidence="1" id="KW-0808">Transferase</keyword>